<name>M2W752_GALSU</name>
<dbReference type="Gene3D" id="2.70.130.10">
    <property type="entry name" value="Mannose-6-phosphate receptor binding domain"/>
    <property type="match status" value="1"/>
</dbReference>
<evidence type="ECO:0000259" key="5">
    <source>
        <dbReference type="PROSITE" id="PS51914"/>
    </source>
</evidence>
<evidence type="ECO:0000256" key="4">
    <source>
        <dbReference type="ARBA" id="ARBA00023157"/>
    </source>
</evidence>
<dbReference type="GO" id="GO:0030968">
    <property type="term" value="P:endoplasmic reticulum unfolded protein response"/>
    <property type="evidence" value="ECO:0007669"/>
    <property type="project" value="InterPro"/>
</dbReference>
<dbReference type="eggNOG" id="KOG3394">
    <property type="taxonomic scope" value="Eukaryota"/>
</dbReference>
<accession>M2W752</accession>
<dbReference type="SUPFAM" id="SSF50911">
    <property type="entry name" value="Mannose 6-phosphate receptor domain"/>
    <property type="match status" value="1"/>
</dbReference>
<dbReference type="InterPro" id="IPR012913">
    <property type="entry name" value="OS9-like_dom"/>
</dbReference>
<evidence type="ECO:0000256" key="1">
    <source>
        <dbReference type="ARBA" id="ARBA00004240"/>
    </source>
</evidence>
<dbReference type="EMBL" id="KB454490">
    <property type="protein sequence ID" value="EME31641.1"/>
    <property type="molecule type" value="Genomic_DNA"/>
</dbReference>
<dbReference type="InterPro" id="IPR009011">
    <property type="entry name" value="Man6P_isomerase_rcpt-bd_dom_sf"/>
</dbReference>
<keyword evidence="7" id="KW-1185">Reference proteome</keyword>
<protein>
    <recommendedName>
        <fullName evidence="5">MRH domain-containing protein</fullName>
    </recommendedName>
</protein>
<dbReference type="InterPro" id="IPR045149">
    <property type="entry name" value="OS-9-like"/>
</dbReference>
<feature type="domain" description="MRH" evidence="5">
    <location>
        <begin position="132"/>
        <end position="264"/>
    </location>
</feature>
<organism evidence="6 7">
    <name type="scientific">Galdieria sulphuraria</name>
    <name type="common">Red alga</name>
    <dbReference type="NCBI Taxonomy" id="130081"/>
    <lineage>
        <taxon>Eukaryota</taxon>
        <taxon>Rhodophyta</taxon>
        <taxon>Bangiophyceae</taxon>
        <taxon>Galdieriales</taxon>
        <taxon>Galdieriaceae</taxon>
        <taxon>Galdieria</taxon>
    </lineage>
</organism>
<dbReference type="GeneID" id="17090274"/>
<reference evidence="7" key="1">
    <citation type="journal article" date="2013" name="Science">
        <title>Gene transfer from bacteria and archaea facilitated evolution of an extremophilic eukaryote.</title>
        <authorList>
            <person name="Schonknecht G."/>
            <person name="Chen W.H."/>
            <person name="Ternes C.M."/>
            <person name="Barbier G.G."/>
            <person name="Shrestha R.P."/>
            <person name="Stanke M."/>
            <person name="Brautigam A."/>
            <person name="Baker B.J."/>
            <person name="Banfield J.F."/>
            <person name="Garavito R.M."/>
            <person name="Carr K."/>
            <person name="Wilkerson C."/>
            <person name="Rensing S.A."/>
            <person name="Gagneul D."/>
            <person name="Dickenson N.E."/>
            <person name="Oesterhelt C."/>
            <person name="Lercher M.J."/>
            <person name="Weber A.P."/>
        </authorList>
    </citation>
    <scope>NUCLEOTIDE SEQUENCE [LARGE SCALE GENOMIC DNA]</scope>
    <source>
        <strain evidence="7">074W</strain>
    </source>
</reference>
<evidence type="ECO:0000256" key="3">
    <source>
        <dbReference type="ARBA" id="ARBA00022824"/>
    </source>
</evidence>
<dbReference type="PANTHER" id="PTHR15414:SF0">
    <property type="entry name" value="ENDOPLASMIC RETICULUM LECTIN 1"/>
    <property type="match status" value="1"/>
</dbReference>
<dbReference type="STRING" id="130081.M2W752"/>
<dbReference type="Gramene" id="EME31641">
    <property type="protein sequence ID" value="EME31641"/>
    <property type="gene ID" value="Gasu_10270"/>
</dbReference>
<dbReference type="Pfam" id="PF07915">
    <property type="entry name" value="PRKCSH"/>
    <property type="match status" value="1"/>
</dbReference>
<keyword evidence="4" id="KW-1015">Disulfide bond</keyword>
<dbReference type="OrthoDB" id="448954at2759"/>
<dbReference type="GO" id="GO:0030970">
    <property type="term" value="P:retrograde protein transport, ER to cytosol"/>
    <property type="evidence" value="ECO:0007669"/>
    <property type="project" value="TreeGrafter"/>
</dbReference>
<sequence length="304" mass="34587">MPVFQDVTEPKQQLHRVNSIEVYQPIDFQSKVVHWLTVGDLHYALVNSHRYSDGSSREEFFNKHLKSVSLEKQDEELNGSDAAVNNRWRKIVLSSVSGHNFECSFPRIKAAEGLELSLESLNLSFVMSQFNGTCFYRNDGWWTYEFCVGKHVKQYHLNPVTLEQEDIFYLGFPVEKNATEGFEKALYHVTSVSTNEVDDNVIRIHYDNGSLCVLTGSPRNVTIDFICPFSTVTDTENSEFISSIREIGTCSYHLTLASSALCSEPLLRNHPHDEIEVTCKVVNETVLPDVRVTTLAGYKTAAWF</sequence>
<comment type="subcellular location">
    <subcellularLocation>
        <location evidence="1">Endoplasmic reticulum</location>
    </subcellularLocation>
</comment>
<keyword evidence="3" id="KW-0256">Endoplasmic reticulum</keyword>
<dbReference type="OMA" id="TEVRYYC"/>
<keyword evidence="2" id="KW-0732">Signal</keyword>
<evidence type="ECO:0000313" key="6">
    <source>
        <dbReference type="EMBL" id="EME31641.1"/>
    </source>
</evidence>
<dbReference type="Proteomes" id="UP000030680">
    <property type="component" value="Unassembled WGS sequence"/>
</dbReference>
<dbReference type="PANTHER" id="PTHR15414">
    <property type="entry name" value="OS-9-RELATED"/>
    <property type="match status" value="1"/>
</dbReference>
<dbReference type="GO" id="GO:0005788">
    <property type="term" value="C:endoplasmic reticulum lumen"/>
    <property type="evidence" value="ECO:0007669"/>
    <property type="project" value="TreeGrafter"/>
</dbReference>
<evidence type="ECO:0000313" key="7">
    <source>
        <dbReference type="Proteomes" id="UP000030680"/>
    </source>
</evidence>
<dbReference type="InterPro" id="IPR044865">
    <property type="entry name" value="MRH_dom"/>
</dbReference>
<dbReference type="PROSITE" id="PS51914">
    <property type="entry name" value="MRH"/>
    <property type="match status" value="1"/>
</dbReference>
<dbReference type="KEGG" id="gsl:Gasu_10270"/>
<dbReference type="AlphaFoldDB" id="M2W752"/>
<evidence type="ECO:0000256" key="2">
    <source>
        <dbReference type="ARBA" id="ARBA00022729"/>
    </source>
</evidence>
<dbReference type="RefSeq" id="XP_005708161.1">
    <property type="nucleotide sequence ID" value="XM_005708104.1"/>
</dbReference>
<gene>
    <name evidence="6" type="ORF">Gasu_10270</name>
</gene>
<proteinExistence type="predicted"/>